<feature type="compositionally biased region" description="Polar residues" evidence="1">
    <location>
        <begin position="217"/>
        <end position="226"/>
    </location>
</feature>
<organism evidence="3 4">
    <name type="scientific">Polypedilum vanderplanki</name>
    <name type="common">Sleeping chironomid midge</name>
    <dbReference type="NCBI Taxonomy" id="319348"/>
    <lineage>
        <taxon>Eukaryota</taxon>
        <taxon>Metazoa</taxon>
        <taxon>Ecdysozoa</taxon>
        <taxon>Arthropoda</taxon>
        <taxon>Hexapoda</taxon>
        <taxon>Insecta</taxon>
        <taxon>Pterygota</taxon>
        <taxon>Neoptera</taxon>
        <taxon>Endopterygota</taxon>
        <taxon>Diptera</taxon>
        <taxon>Nematocera</taxon>
        <taxon>Chironomoidea</taxon>
        <taxon>Chironomidae</taxon>
        <taxon>Chironominae</taxon>
        <taxon>Polypedilum</taxon>
        <taxon>Polypedilum</taxon>
    </lineage>
</organism>
<feature type="compositionally biased region" description="Basic residues" evidence="1">
    <location>
        <begin position="496"/>
        <end position="507"/>
    </location>
</feature>
<keyword evidence="4" id="KW-1185">Reference proteome</keyword>
<dbReference type="EMBL" id="JADBJN010000002">
    <property type="protein sequence ID" value="KAG5677197.1"/>
    <property type="molecule type" value="Genomic_DNA"/>
</dbReference>
<gene>
    <name evidence="3" type="ORF">PVAND_006977</name>
</gene>
<keyword evidence="2" id="KW-1133">Transmembrane helix</keyword>
<evidence type="ECO:0000313" key="3">
    <source>
        <dbReference type="EMBL" id="KAG5677197.1"/>
    </source>
</evidence>
<feature type="region of interest" description="Disordered" evidence="1">
    <location>
        <begin position="1"/>
        <end position="30"/>
    </location>
</feature>
<sequence length="634" mass="70597">MDSSQVTTVELHSSSTGSGHRRRPPKLKQVDRTVSMIVDNYTPLTSAALSAKNAGPLVINMDEPPPSSRRSSPNISDDIFRMHSQSSNSMENTMMLSNSLENDYPSGMRKSSSFRRGETIDMMDLPSTVSTSLQHLRKTPSFHSPADEENVKIVPLSRHYSVRHHTQQPSFKSIATAVHLVQQQQQSSSSRRNCSMHRSFHEPQKRSSHAKREIAVKSNSFSSDEQAPTIPAHMIYQQQQHSSMQFPPPKKHSIEGDLYRSRSNSRSNSQGLDETPQFLDVWKPSPMPSPQPGHSRKSPSPRPSSSNSLDQVLSQGSVNPRALPNTGTTAKMLRHQHTVAALNPQFLAPIPLLALDKSFENVYQVKSPVFDMKKSYSLKYKNGPSGSNSKENRELFKSRKSKSFITDTDPLDVPFALSPNLSPAALSASGSIKHHSPLISPLPQVRNKMLLEDIKRRSGDGADLLPPDPSSFPIEFGTLDFNTIYKSYRAQQKTSNGRRHKNRRKKSSSSLDQKGSGGDDYDSESITKRKRIVCIVMTVFLGLVLFAVLAVIVTLTHASVAQVQNQTRHVYTFARDSRPIHYPVGGGGVRQENERLLQESLNRAKMAVNFTDPPPISTTSMPNLNLLQQHQNFP</sequence>
<proteinExistence type="predicted"/>
<evidence type="ECO:0000256" key="2">
    <source>
        <dbReference type="SAM" id="Phobius"/>
    </source>
</evidence>
<name>A0A9J6C5M3_POLVA</name>
<keyword evidence="2" id="KW-0812">Transmembrane</keyword>
<comment type="caution">
    <text evidence="3">The sequence shown here is derived from an EMBL/GenBank/DDBJ whole genome shotgun (WGS) entry which is preliminary data.</text>
</comment>
<feature type="compositionally biased region" description="Polar residues" evidence="1">
    <location>
        <begin position="309"/>
        <end position="318"/>
    </location>
</feature>
<evidence type="ECO:0000256" key="1">
    <source>
        <dbReference type="SAM" id="MobiDB-lite"/>
    </source>
</evidence>
<keyword evidence="2" id="KW-0472">Membrane</keyword>
<dbReference type="OrthoDB" id="8068216at2759"/>
<protein>
    <submittedName>
        <fullName evidence="3">Uncharacterized protein</fullName>
    </submittedName>
</protein>
<reference evidence="3" key="1">
    <citation type="submission" date="2021-03" db="EMBL/GenBank/DDBJ databases">
        <title>Chromosome level genome of the anhydrobiotic midge Polypedilum vanderplanki.</title>
        <authorList>
            <person name="Yoshida Y."/>
            <person name="Kikawada T."/>
            <person name="Gusev O."/>
        </authorList>
    </citation>
    <scope>NUCLEOTIDE SEQUENCE</scope>
    <source>
        <strain evidence="3">NIAS01</strain>
        <tissue evidence="3">Whole body or cell culture</tissue>
    </source>
</reference>
<feature type="region of interest" description="Disordered" evidence="1">
    <location>
        <begin position="490"/>
        <end position="523"/>
    </location>
</feature>
<feature type="transmembrane region" description="Helical" evidence="2">
    <location>
        <begin position="532"/>
        <end position="555"/>
    </location>
</feature>
<dbReference type="AlphaFoldDB" id="A0A9J6C5M3"/>
<accession>A0A9J6C5M3</accession>
<feature type="compositionally biased region" description="Polar residues" evidence="1">
    <location>
        <begin position="236"/>
        <end position="245"/>
    </location>
</feature>
<feature type="region of interest" description="Disordered" evidence="1">
    <location>
        <begin position="182"/>
        <end position="326"/>
    </location>
</feature>
<dbReference type="Proteomes" id="UP001107558">
    <property type="component" value="Chromosome 2"/>
</dbReference>
<evidence type="ECO:0000313" key="4">
    <source>
        <dbReference type="Proteomes" id="UP001107558"/>
    </source>
</evidence>
<feature type="compositionally biased region" description="Basic and acidic residues" evidence="1">
    <location>
        <begin position="199"/>
        <end position="215"/>
    </location>
</feature>
<feature type="compositionally biased region" description="Polar residues" evidence="1">
    <location>
        <begin position="1"/>
        <end position="11"/>
    </location>
</feature>